<dbReference type="RefSeq" id="WP_063092790.1">
    <property type="nucleotide sequence ID" value="NZ_DFMA01000004.1"/>
</dbReference>
<evidence type="ECO:0000259" key="1">
    <source>
        <dbReference type="Pfam" id="PF20285"/>
    </source>
</evidence>
<dbReference type="InterPro" id="IPR046911">
    <property type="entry name" value="ABC-3C_CTD9"/>
</dbReference>
<organism evidence="2 3">
    <name type="scientific">Thalassospira xiamenensis</name>
    <dbReference type="NCBI Taxonomy" id="220697"/>
    <lineage>
        <taxon>Bacteria</taxon>
        <taxon>Pseudomonadati</taxon>
        <taxon>Pseudomonadota</taxon>
        <taxon>Alphaproteobacteria</taxon>
        <taxon>Rhodospirillales</taxon>
        <taxon>Thalassospiraceae</taxon>
        <taxon>Thalassospira</taxon>
    </lineage>
</organism>
<accession>A0ABR5Y2R8</accession>
<evidence type="ECO:0000313" key="2">
    <source>
        <dbReference type="EMBL" id="KZD04569.1"/>
    </source>
</evidence>
<proteinExistence type="predicted"/>
<feature type="domain" description="ABC-three component systems C-terminal" evidence="1">
    <location>
        <begin position="73"/>
        <end position="184"/>
    </location>
</feature>
<sequence length="186" mass="21667">MSNHTDQRRASSARDMAGRDINKSYVVNTYPQSAIEKLLKHLDEQINQNDTVSETMDELVRYYSRRSVDGIDGLENKLNAAGMSHVYLDAIEKKEMFSKLLYRFSMYSTAQQIFVRFLAKAENEFNSVIYPEINNISESEINRLVLDRIVNPIVGDCVSDNFYVSHNHVIGMVYWLAEQCFIRWHR</sequence>
<keyword evidence="3" id="KW-1185">Reference proteome</keyword>
<gene>
    <name evidence="2" type="ORF">AUP40_15200</name>
</gene>
<comment type="caution">
    <text evidence="2">The sequence shown here is derived from an EMBL/GenBank/DDBJ whole genome shotgun (WGS) entry which is preliminary data.</text>
</comment>
<dbReference type="Pfam" id="PF20285">
    <property type="entry name" value="CTD9"/>
    <property type="match status" value="1"/>
</dbReference>
<dbReference type="Proteomes" id="UP000076167">
    <property type="component" value="Unassembled WGS sequence"/>
</dbReference>
<reference evidence="2 3" key="1">
    <citation type="submission" date="2015-12" db="EMBL/GenBank/DDBJ databases">
        <title>Genome sequence of Thalassospira xiamenensis MCCC 1A03005.</title>
        <authorList>
            <person name="Lu L."/>
            <person name="Lai Q."/>
            <person name="Shao Z."/>
            <person name="Qian P."/>
        </authorList>
    </citation>
    <scope>NUCLEOTIDE SEQUENCE [LARGE SCALE GENOMIC DNA]</scope>
    <source>
        <strain evidence="2 3">MCCC 1A03005</strain>
    </source>
</reference>
<dbReference type="EMBL" id="LPXL01000017">
    <property type="protein sequence ID" value="KZD04569.1"/>
    <property type="molecule type" value="Genomic_DNA"/>
</dbReference>
<protein>
    <recommendedName>
        <fullName evidence="1">ABC-three component systems C-terminal domain-containing protein</fullName>
    </recommendedName>
</protein>
<name>A0ABR5Y2R8_9PROT</name>
<evidence type="ECO:0000313" key="3">
    <source>
        <dbReference type="Proteomes" id="UP000076167"/>
    </source>
</evidence>